<name>W2SUB7_NECAM</name>
<evidence type="ECO:0000313" key="1">
    <source>
        <dbReference type="EMBL" id="ETN73324.1"/>
    </source>
</evidence>
<accession>W2SUB7</accession>
<dbReference type="AlphaFoldDB" id="W2SUB7"/>
<keyword evidence="2" id="KW-1185">Reference proteome</keyword>
<gene>
    <name evidence="1" type="ORF">NECAME_04322</name>
</gene>
<evidence type="ECO:0000313" key="2">
    <source>
        <dbReference type="Proteomes" id="UP000053676"/>
    </source>
</evidence>
<organism evidence="1 2">
    <name type="scientific">Necator americanus</name>
    <name type="common">Human hookworm</name>
    <dbReference type="NCBI Taxonomy" id="51031"/>
    <lineage>
        <taxon>Eukaryota</taxon>
        <taxon>Metazoa</taxon>
        <taxon>Ecdysozoa</taxon>
        <taxon>Nematoda</taxon>
        <taxon>Chromadorea</taxon>
        <taxon>Rhabditida</taxon>
        <taxon>Rhabditina</taxon>
        <taxon>Rhabditomorpha</taxon>
        <taxon>Strongyloidea</taxon>
        <taxon>Ancylostomatidae</taxon>
        <taxon>Bunostominae</taxon>
        <taxon>Necator</taxon>
    </lineage>
</organism>
<protein>
    <submittedName>
        <fullName evidence="1">Uncharacterized protein</fullName>
    </submittedName>
</protein>
<sequence>MSISRKYYIYQGPLNQLRHNFDAVGFRKLGKLNSLKIRDKTLDICPCSHYDKPKVKLFTRADYLPDNSQ</sequence>
<dbReference type="KEGG" id="nai:NECAME_04322"/>
<dbReference type="Proteomes" id="UP000053676">
    <property type="component" value="Unassembled WGS sequence"/>
</dbReference>
<dbReference type="EMBL" id="KI661155">
    <property type="protein sequence ID" value="ETN73324.1"/>
    <property type="molecule type" value="Genomic_DNA"/>
</dbReference>
<proteinExistence type="predicted"/>
<reference evidence="2" key="1">
    <citation type="journal article" date="2014" name="Nat. Genet.">
        <title>Genome of the human hookworm Necator americanus.</title>
        <authorList>
            <person name="Tang Y.T."/>
            <person name="Gao X."/>
            <person name="Rosa B.A."/>
            <person name="Abubucker S."/>
            <person name="Hallsworth-Pepin K."/>
            <person name="Martin J."/>
            <person name="Tyagi R."/>
            <person name="Heizer E."/>
            <person name="Zhang X."/>
            <person name="Bhonagiri-Palsikar V."/>
            <person name="Minx P."/>
            <person name="Warren W.C."/>
            <person name="Wang Q."/>
            <person name="Zhan B."/>
            <person name="Hotez P.J."/>
            <person name="Sternberg P.W."/>
            <person name="Dougall A."/>
            <person name="Gaze S.T."/>
            <person name="Mulvenna J."/>
            <person name="Sotillo J."/>
            <person name="Ranganathan S."/>
            <person name="Rabelo E.M."/>
            <person name="Wilson R.K."/>
            <person name="Felgner P.L."/>
            <person name="Bethony J."/>
            <person name="Hawdon J.M."/>
            <person name="Gasser R.B."/>
            <person name="Loukas A."/>
            <person name="Mitreva M."/>
        </authorList>
    </citation>
    <scope>NUCLEOTIDE SEQUENCE [LARGE SCALE GENOMIC DNA]</scope>
</reference>